<sequence>ALLNFWEPGNGRDRVFHLREDGVYEQIDTPDVKISNSIRKDIGYFQTDGGDHYEPVNLRKELRKIAKDL</sequence>
<dbReference type="AlphaFoldDB" id="X0YHC5"/>
<accession>X0YHC5</accession>
<dbReference type="EMBL" id="BART01007250">
    <property type="protein sequence ID" value="GAG55315.1"/>
    <property type="molecule type" value="Genomic_DNA"/>
</dbReference>
<organism evidence="1">
    <name type="scientific">marine sediment metagenome</name>
    <dbReference type="NCBI Taxonomy" id="412755"/>
    <lineage>
        <taxon>unclassified sequences</taxon>
        <taxon>metagenomes</taxon>
        <taxon>ecological metagenomes</taxon>
    </lineage>
</organism>
<comment type="caution">
    <text evidence="1">The sequence shown here is derived from an EMBL/GenBank/DDBJ whole genome shotgun (WGS) entry which is preliminary data.</text>
</comment>
<feature type="non-terminal residue" evidence="1">
    <location>
        <position position="1"/>
    </location>
</feature>
<name>X0YHC5_9ZZZZ</name>
<protein>
    <submittedName>
        <fullName evidence="1">Uncharacterized protein</fullName>
    </submittedName>
</protein>
<evidence type="ECO:0000313" key="1">
    <source>
        <dbReference type="EMBL" id="GAG55315.1"/>
    </source>
</evidence>
<reference evidence="1" key="1">
    <citation type="journal article" date="2014" name="Front. Microbiol.">
        <title>High frequency of phylogenetically diverse reductive dehalogenase-homologous genes in deep subseafloor sedimentary metagenomes.</title>
        <authorList>
            <person name="Kawai M."/>
            <person name="Futagami T."/>
            <person name="Toyoda A."/>
            <person name="Takaki Y."/>
            <person name="Nishi S."/>
            <person name="Hori S."/>
            <person name="Arai W."/>
            <person name="Tsubouchi T."/>
            <person name="Morono Y."/>
            <person name="Uchiyama I."/>
            <person name="Ito T."/>
            <person name="Fujiyama A."/>
            <person name="Inagaki F."/>
            <person name="Takami H."/>
        </authorList>
    </citation>
    <scope>NUCLEOTIDE SEQUENCE</scope>
    <source>
        <strain evidence="1">Expedition CK06-06</strain>
    </source>
</reference>
<gene>
    <name evidence="1" type="ORF">S01H4_16525</name>
</gene>
<proteinExistence type="predicted"/>